<keyword evidence="1" id="KW-0059">Arsenical resistance</keyword>
<organism evidence="3 4">
    <name type="scientific">Thermohalobaculum xanthum</name>
    <dbReference type="NCBI Taxonomy" id="2753746"/>
    <lineage>
        <taxon>Bacteria</taxon>
        <taxon>Pseudomonadati</taxon>
        <taxon>Pseudomonadota</taxon>
        <taxon>Alphaproteobacteria</taxon>
        <taxon>Rhodobacterales</taxon>
        <taxon>Paracoccaceae</taxon>
        <taxon>Thermohalobaculum</taxon>
    </lineage>
</organism>
<protein>
    <submittedName>
        <fullName evidence="3">Arsenate reductase ArsC</fullName>
    </submittedName>
</protein>
<dbReference type="Proteomes" id="UP000655420">
    <property type="component" value="Unassembled WGS sequence"/>
</dbReference>
<accession>A0A8J7M402</accession>
<feature type="domain" description="Phosphotyrosine protein phosphatase I" evidence="2">
    <location>
        <begin position="2"/>
        <end position="138"/>
    </location>
</feature>
<name>A0A8J7M402_9RHOB</name>
<dbReference type="InterPro" id="IPR036196">
    <property type="entry name" value="Ptyr_pPase_sf"/>
</dbReference>
<dbReference type="SMART" id="SM00226">
    <property type="entry name" value="LMWPc"/>
    <property type="match status" value="1"/>
</dbReference>
<keyword evidence="4" id="KW-1185">Reference proteome</keyword>
<dbReference type="RefSeq" id="WP_200605836.1">
    <property type="nucleotide sequence ID" value="NZ_JAEHHL010000001.1"/>
</dbReference>
<dbReference type="AlphaFoldDB" id="A0A8J7M402"/>
<dbReference type="Pfam" id="PF01451">
    <property type="entry name" value="LMWPc"/>
    <property type="match status" value="1"/>
</dbReference>
<gene>
    <name evidence="3" type="ORF">H0I76_01010</name>
</gene>
<evidence type="ECO:0000313" key="4">
    <source>
        <dbReference type="Proteomes" id="UP000655420"/>
    </source>
</evidence>
<dbReference type="PANTHER" id="PTHR43428:SF1">
    <property type="entry name" value="ARSENATE REDUCTASE"/>
    <property type="match status" value="1"/>
</dbReference>
<dbReference type="PANTHER" id="PTHR43428">
    <property type="entry name" value="ARSENATE REDUCTASE"/>
    <property type="match status" value="1"/>
</dbReference>
<comment type="caution">
    <text evidence="3">The sequence shown here is derived from an EMBL/GenBank/DDBJ whole genome shotgun (WGS) entry which is preliminary data.</text>
</comment>
<dbReference type="GO" id="GO:0046685">
    <property type="term" value="P:response to arsenic-containing substance"/>
    <property type="evidence" value="ECO:0007669"/>
    <property type="project" value="UniProtKB-KW"/>
</dbReference>
<evidence type="ECO:0000259" key="2">
    <source>
        <dbReference type="SMART" id="SM00226"/>
    </source>
</evidence>
<proteinExistence type="predicted"/>
<sequence>MISILALCTGNASRSILAEAIFNRDGAGRVRAFSAGSNPVGVVAGATLDCLAARGIDSKGLRSKSWFEFSGSGAPQLDIVLDLCPSVAAERHPAWQGRPVTATWAMDEPLAAPTEQTAVAFALAYHRLSARINAALALPLEHLGRDELAGHLDRIGRG</sequence>
<reference evidence="3" key="1">
    <citation type="submission" date="2020-12" db="EMBL/GenBank/DDBJ databases">
        <title>Bacterial taxonomy.</title>
        <authorList>
            <person name="Pan X."/>
        </authorList>
    </citation>
    <scope>NUCLEOTIDE SEQUENCE</scope>
    <source>
        <strain evidence="3">M0105</strain>
    </source>
</reference>
<dbReference type="InterPro" id="IPR023485">
    <property type="entry name" value="Ptyr_pPase"/>
</dbReference>
<evidence type="ECO:0000256" key="1">
    <source>
        <dbReference type="ARBA" id="ARBA00022849"/>
    </source>
</evidence>
<dbReference type="Gene3D" id="3.40.50.2300">
    <property type="match status" value="1"/>
</dbReference>
<evidence type="ECO:0000313" key="3">
    <source>
        <dbReference type="EMBL" id="MBK0397758.1"/>
    </source>
</evidence>
<dbReference type="SUPFAM" id="SSF52788">
    <property type="entry name" value="Phosphotyrosine protein phosphatases I"/>
    <property type="match status" value="1"/>
</dbReference>
<dbReference type="EMBL" id="JAEHHL010000001">
    <property type="protein sequence ID" value="MBK0397758.1"/>
    <property type="molecule type" value="Genomic_DNA"/>
</dbReference>